<dbReference type="GO" id="GO:0015031">
    <property type="term" value="P:protein transport"/>
    <property type="evidence" value="ECO:0007669"/>
    <property type="project" value="UniProtKB-UniRule"/>
</dbReference>
<dbReference type="OrthoDB" id="9795145at2"/>
<dbReference type="SUPFAM" id="SSF54611">
    <property type="entry name" value="SecB-like"/>
    <property type="match status" value="1"/>
</dbReference>
<organism evidence="7 8">
    <name type="scientific">Paracoccus subflavus</name>
    <dbReference type="NCBI Taxonomy" id="2528244"/>
    <lineage>
        <taxon>Bacteria</taxon>
        <taxon>Pseudomonadati</taxon>
        <taxon>Pseudomonadota</taxon>
        <taxon>Alphaproteobacteria</taxon>
        <taxon>Rhodobacterales</taxon>
        <taxon>Paracoccaceae</taxon>
        <taxon>Paracoccus</taxon>
    </lineage>
</organism>
<dbReference type="GO" id="GO:0051262">
    <property type="term" value="P:protein tetramerization"/>
    <property type="evidence" value="ECO:0007669"/>
    <property type="project" value="InterPro"/>
</dbReference>
<protein>
    <recommendedName>
        <fullName evidence="6">Protein-export protein SecB</fullName>
    </recommendedName>
</protein>
<dbReference type="Pfam" id="PF02556">
    <property type="entry name" value="SecB"/>
    <property type="match status" value="1"/>
</dbReference>
<evidence type="ECO:0000256" key="2">
    <source>
        <dbReference type="ARBA" id="ARBA00022448"/>
    </source>
</evidence>
<dbReference type="PANTHER" id="PTHR36918:SF1">
    <property type="entry name" value="PROTEIN-EXPORT PROTEIN SECB"/>
    <property type="match status" value="1"/>
</dbReference>
<comment type="caution">
    <text evidence="7">The sequence shown here is derived from an EMBL/GenBank/DDBJ whole genome shotgun (WGS) entry which is preliminary data.</text>
</comment>
<comment type="similarity">
    <text evidence="1 6">Belongs to the SecB family.</text>
</comment>
<evidence type="ECO:0000256" key="5">
    <source>
        <dbReference type="ARBA" id="ARBA00023186"/>
    </source>
</evidence>
<dbReference type="GO" id="GO:0006457">
    <property type="term" value="P:protein folding"/>
    <property type="evidence" value="ECO:0007669"/>
    <property type="project" value="UniProtKB-UniRule"/>
</dbReference>
<name>A0A4Q9G044_9RHOB</name>
<dbReference type="GO" id="GO:0005737">
    <property type="term" value="C:cytoplasm"/>
    <property type="evidence" value="ECO:0007669"/>
    <property type="project" value="UniProtKB-SubCell"/>
</dbReference>
<dbReference type="InterPro" id="IPR035958">
    <property type="entry name" value="SecB-like_sf"/>
</dbReference>
<dbReference type="PRINTS" id="PR01594">
    <property type="entry name" value="SECBCHAPRONE"/>
</dbReference>
<dbReference type="InterPro" id="IPR003708">
    <property type="entry name" value="SecB"/>
</dbReference>
<sequence>MADETTPNGAAPAAPQVRMQVLAQYIRDLSFENAVATKGAPQGEVQPEITVQVSLDARKRGTENQYEVISKFRVTSTNKSDKATLFLAELDYGGVFLIEGVPEDQMHPFLMIECPRMLFPFVRRIISDVTRDGGFPPFNMDPVDFVALYRQELARRAQTQGAAGAAPDQRLS</sequence>
<dbReference type="NCBIfam" id="TIGR00809">
    <property type="entry name" value="secB"/>
    <property type="match status" value="1"/>
</dbReference>
<evidence type="ECO:0000256" key="3">
    <source>
        <dbReference type="ARBA" id="ARBA00022927"/>
    </source>
</evidence>
<keyword evidence="2 6" id="KW-0813">Transport</keyword>
<comment type="function">
    <text evidence="6">One of the proteins required for the normal export of preproteins out of the cell cytoplasm. It is a molecular chaperone that binds to a subset of precursor proteins, maintaining them in a translocation-competent state. It also specifically binds to its receptor SecA.</text>
</comment>
<evidence type="ECO:0000256" key="1">
    <source>
        <dbReference type="ARBA" id="ARBA00009990"/>
    </source>
</evidence>
<comment type="subunit">
    <text evidence="6">Homotetramer, a dimer of dimers. One homotetramer interacts with 1 SecA dimer.</text>
</comment>
<evidence type="ECO:0000256" key="6">
    <source>
        <dbReference type="HAMAP-Rule" id="MF_00821"/>
    </source>
</evidence>
<dbReference type="EMBL" id="SISK01000005">
    <property type="protein sequence ID" value="TBN40446.1"/>
    <property type="molecule type" value="Genomic_DNA"/>
</dbReference>
<keyword evidence="5 6" id="KW-0143">Chaperone</keyword>
<dbReference type="Proteomes" id="UP000293520">
    <property type="component" value="Unassembled WGS sequence"/>
</dbReference>
<evidence type="ECO:0000313" key="7">
    <source>
        <dbReference type="EMBL" id="TBN40446.1"/>
    </source>
</evidence>
<dbReference type="RefSeq" id="WP_130990910.1">
    <property type="nucleotide sequence ID" value="NZ_SISK01000005.1"/>
</dbReference>
<evidence type="ECO:0000313" key="8">
    <source>
        <dbReference type="Proteomes" id="UP000293520"/>
    </source>
</evidence>
<keyword evidence="4 6" id="KW-0811">Translocation</keyword>
<gene>
    <name evidence="6 7" type="primary">secB</name>
    <name evidence="7" type="ORF">EYE42_08605</name>
</gene>
<comment type="subcellular location">
    <subcellularLocation>
        <location evidence="6">Cytoplasm</location>
    </subcellularLocation>
</comment>
<evidence type="ECO:0000256" key="4">
    <source>
        <dbReference type="ARBA" id="ARBA00023010"/>
    </source>
</evidence>
<keyword evidence="8" id="KW-1185">Reference proteome</keyword>
<accession>A0A4Q9G044</accession>
<proteinExistence type="inferred from homology"/>
<dbReference type="NCBIfam" id="NF004392">
    <property type="entry name" value="PRK05751.1-3"/>
    <property type="match status" value="1"/>
</dbReference>
<keyword evidence="3 6" id="KW-0653">Protein transport</keyword>
<keyword evidence="6" id="KW-0963">Cytoplasm</keyword>
<dbReference type="HAMAP" id="MF_00821">
    <property type="entry name" value="SecB"/>
    <property type="match status" value="1"/>
</dbReference>
<dbReference type="PANTHER" id="PTHR36918">
    <property type="match status" value="1"/>
</dbReference>
<dbReference type="Gene3D" id="3.10.420.10">
    <property type="entry name" value="SecB-like"/>
    <property type="match status" value="1"/>
</dbReference>
<dbReference type="GO" id="GO:0051082">
    <property type="term" value="F:unfolded protein binding"/>
    <property type="evidence" value="ECO:0007669"/>
    <property type="project" value="InterPro"/>
</dbReference>
<dbReference type="AlphaFoldDB" id="A0A4Q9G044"/>
<reference evidence="7 8" key="1">
    <citation type="submission" date="2019-02" db="EMBL/GenBank/DDBJ databases">
        <title>Paracoccus subflavus sp. nov., isolated from marine sediment of the Pacific Ocean.</title>
        <authorList>
            <person name="Zhang G."/>
        </authorList>
    </citation>
    <scope>NUCLEOTIDE SEQUENCE [LARGE SCALE GENOMIC DNA]</scope>
    <source>
        <strain evidence="7 8">GY0581</strain>
    </source>
</reference>